<protein>
    <submittedName>
        <fullName evidence="1">Uncharacterized protein</fullName>
    </submittedName>
</protein>
<accession>A0A1S2M5C7</accession>
<gene>
    <name evidence="1" type="ORF">AWH56_09695</name>
</gene>
<sequence>MSSPDEHSQLQEAYKQQLEHFEFFTDYQGEFGERFGFIDLEANKVYRGYVGVNPATTNMVIEIDYLIGDNLKKVIKVMEEL</sequence>
<name>A0A1S2M5C7_9BACI</name>
<evidence type="ECO:0000313" key="1">
    <source>
        <dbReference type="EMBL" id="OIJ19067.1"/>
    </source>
</evidence>
<comment type="caution">
    <text evidence="1">The sequence shown here is derived from an EMBL/GenBank/DDBJ whole genome shotgun (WGS) entry which is preliminary data.</text>
</comment>
<organism evidence="1">
    <name type="scientific">Anaerobacillus isosaccharinicus</name>
    <dbReference type="NCBI Taxonomy" id="1532552"/>
    <lineage>
        <taxon>Bacteria</taxon>
        <taxon>Bacillati</taxon>
        <taxon>Bacillota</taxon>
        <taxon>Bacilli</taxon>
        <taxon>Bacillales</taxon>
        <taxon>Bacillaceae</taxon>
        <taxon>Anaerobacillus</taxon>
    </lineage>
</organism>
<proteinExistence type="predicted"/>
<reference evidence="1" key="1">
    <citation type="submission" date="2016-10" db="EMBL/GenBank/DDBJ databases">
        <title>Draft genome sequences of four alkaliphilic bacteria belonging to the Anaerobacillus genus.</title>
        <authorList>
            <person name="Bassil N.M."/>
            <person name="Lloyd J.R."/>
        </authorList>
    </citation>
    <scope>NUCLEOTIDE SEQUENCE [LARGE SCALE GENOMIC DNA]</scope>
    <source>
        <strain evidence="1">NB2006</strain>
    </source>
</reference>
<dbReference type="AlphaFoldDB" id="A0A1S2M5C7"/>
<dbReference type="EMBL" id="LQXD01000083">
    <property type="protein sequence ID" value="OIJ19067.1"/>
    <property type="molecule type" value="Genomic_DNA"/>
</dbReference>